<organism evidence="1 2">
    <name type="scientific">Diaporthe vaccinii</name>
    <dbReference type="NCBI Taxonomy" id="105482"/>
    <lineage>
        <taxon>Eukaryota</taxon>
        <taxon>Fungi</taxon>
        <taxon>Dikarya</taxon>
        <taxon>Ascomycota</taxon>
        <taxon>Pezizomycotina</taxon>
        <taxon>Sordariomycetes</taxon>
        <taxon>Sordariomycetidae</taxon>
        <taxon>Diaporthales</taxon>
        <taxon>Diaporthaceae</taxon>
        <taxon>Diaporthe</taxon>
        <taxon>Diaporthe eres species complex</taxon>
    </lineage>
</organism>
<keyword evidence="2" id="KW-1185">Reference proteome</keyword>
<accession>A0ABR4FE08</accession>
<dbReference type="Proteomes" id="UP001600888">
    <property type="component" value="Unassembled WGS sequence"/>
</dbReference>
<evidence type="ECO:0000313" key="2">
    <source>
        <dbReference type="Proteomes" id="UP001600888"/>
    </source>
</evidence>
<sequence>MAPVLLSTSRTWREHSQAFFLSNAAFPYLPASFPLARPAKFNLPLPLTNNHPTSTVLLFVCDLRIDKTFSSLLPSASFLHFFSVYPPA</sequence>
<evidence type="ECO:0000313" key="1">
    <source>
        <dbReference type="EMBL" id="KAL2292919.1"/>
    </source>
</evidence>
<gene>
    <name evidence="1" type="ORF">FJTKL_07961</name>
</gene>
<protein>
    <submittedName>
        <fullName evidence="1">Uncharacterized protein</fullName>
    </submittedName>
</protein>
<dbReference type="EMBL" id="JBAWTH010000002">
    <property type="protein sequence ID" value="KAL2292919.1"/>
    <property type="molecule type" value="Genomic_DNA"/>
</dbReference>
<proteinExistence type="predicted"/>
<reference evidence="1 2" key="1">
    <citation type="submission" date="2024-03" db="EMBL/GenBank/DDBJ databases">
        <title>A high-quality draft genome sequence of Diaporthe vaccinii, a causative agent of upright dieback and viscid rot disease in cranberry plants.</title>
        <authorList>
            <person name="Sarrasin M."/>
            <person name="Lang B.F."/>
            <person name="Burger G."/>
        </authorList>
    </citation>
    <scope>NUCLEOTIDE SEQUENCE [LARGE SCALE GENOMIC DNA]</scope>
    <source>
        <strain evidence="1 2">IS7</strain>
    </source>
</reference>
<name>A0ABR4FE08_9PEZI</name>
<comment type="caution">
    <text evidence="1">The sequence shown here is derived from an EMBL/GenBank/DDBJ whole genome shotgun (WGS) entry which is preliminary data.</text>
</comment>